<evidence type="ECO:0000313" key="2">
    <source>
        <dbReference type="Ensembl" id="ENSMALP00000028760.1"/>
    </source>
</evidence>
<keyword evidence="3" id="KW-1185">Reference proteome</keyword>
<accession>A0A3Q3K6V9</accession>
<proteinExistence type="predicted"/>
<feature type="compositionally biased region" description="Polar residues" evidence="1">
    <location>
        <begin position="22"/>
        <end position="31"/>
    </location>
</feature>
<dbReference type="PANTHER" id="PTHR37349">
    <property type="entry name" value="TESTIS-EXPRESSED PROTEIN 12"/>
    <property type="match status" value="1"/>
</dbReference>
<organism evidence="2 3">
    <name type="scientific">Monopterus albus</name>
    <name type="common">Swamp eel</name>
    <dbReference type="NCBI Taxonomy" id="43700"/>
    <lineage>
        <taxon>Eukaryota</taxon>
        <taxon>Metazoa</taxon>
        <taxon>Chordata</taxon>
        <taxon>Craniata</taxon>
        <taxon>Vertebrata</taxon>
        <taxon>Euteleostomi</taxon>
        <taxon>Actinopterygii</taxon>
        <taxon>Neopterygii</taxon>
        <taxon>Teleostei</taxon>
        <taxon>Neoteleostei</taxon>
        <taxon>Acanthomorphata</taxon>
        <taxon>Anabantaria</taxon>
        <taxon>Synbranchiformes</taxon>
        <taxon>Synbranchidae</taxon>
        <taxon>Monopterus</taxon>
    </lineage>
</organism>
<dbReference type="Pfam" id="PF15219">
    <property type="entry name" value="TEX12"/>
    <property type="match status" value="1"/>
</dbReference>
<sequence length="136" mass="14794">MIMKEATPMAANPIPPALNKRALSNTKTPASQEMEHTPANQNTSPPKKKKLLSKPSTLDSADVFEAATAVAGASREVSVVFSKFAEVVSERAAADTSQMKELEGILTEARNLESYLKEKKKHLRETLTQISDKLQG</sequence>
<feature type="region of interest" description="Disordered" evidence="1">
    <location>
        <begin position="1"/>
        <end position="54"/>
    </location>
</feature>
<reference evidence="2" key="1">
    <citation type="submission" date="2025-08" db="UniProtKB">
        <authorList>
            <consortium name="Ensembl"/>
        </authorList>
    </citation>
    <scope>IDENTIFICATION</scope>
</reference>
<name>A0A3Q3K6V9_MONAL</name>
<dbReference type="Proteomes" id="UP000261600">
    <property type="component" value="Unplaced"/>
</dbReference>
<dbReference type="PANTHER" id="PTHR37349:SF1">
    <property type="entry name" value="TESTIS-EXPRESSED PROTEIN 12"/>
    <property type="match status" value="1"/>
</dbReference>
<dbReference type="AlphaFoldDB" id="A0A3Q3K6V9"/>
<protein>
    <submittedName>
        <fullName evidence="2">Uncharacterized protein</fullName>
    </submittedName>
</protein>
<evidence type="ECO:0000256" key="1">
    <source>
        <dbReference type="SAM" id="MobiDB-lite"/>
    </source>
</evidence>
<evidence type="ECO:0000313" key="3">
    <source>
        <dbReference type="Proteomes" id="UP000261600"/>
    </source>
</evidence>
<dbReference type="Ensembl" id="ENSMALT00000029281.1">
    <property type="protein sequence ID" value="ENSMALP00000028760.1"/>
    <property type="gene ID" value="ENSMALG00000019903.1"/>
</dbReference>
<dbReference type="InterPro" id="IPR029193">
    <property type="entry name" value="TEX12"/>
</dbReference>
<reference evidence="2" key="2">
    <citation type="submission" date="2025-09" db="UniProtKB">
        <authorList>
            <consortium name="Ensembl"/>
        </authorList>
    </citation>
    <scope>IDENTIFICATION</scope>
</reference>